<dbReference type="InterPro" id="IPR036322">
    <property type="entry name" value="WD40_repeat_dom_sf"/>
</dbReference>
<feature type="compositionally biased region" description="Acidic residues" evidence="4">
    <location>
        <begin position="75"/>
        <end position="91"/>
    </location>
</feature>
<organism evidence="7 8">
    <name type="scientific">Orbilia ellipsospora</name>
    <dbReference type="NCBI Taxonomy" id="2528407"/>
    <lineage>
        <taxon>Eukaryota</taxon>
        <taxon>Fungi</taxon>
        <taxon>Dikarya</taxon>
        <taxon>Ascomycota</taxon>
        <taxon>Pezizomycotina</taxon>
        <taxon>Orbiliomycetes</taxon>
        <taxon>Orbiliales</taxon>
        <taxon>Orbiliaceae</taxon>
        <taxon>Orbilia</taxon>
    </lineage>
</organism>
<dbReference type="PANTHER" id="PTHR12616">
    <property type="entry name" value="VACUOLAR PROTEIN SORTING VPS41"/>
    <property type="match status" value="1"/>
</dbReference>
<dbReference type="InterPro" id="IPR057780">
    <property type="entry name" value="Beta-prop_Vps41"/>
</dbReference>
<dbReference type="CDD" id="cd16448">
    <property type="entry name" value="RING-H2"/>
    <property type="match status" value="1"/>
</dbReference>
<keyword evidence="8" id="KW-1185">Reference proteome</keyword>
<feature type="domain" description="Vps41 beta-propeller" evidence="5">
    <location>
        <begin position="176"/>
        <end position="305"/>
    </location>
</feature>
<evidence type="ECO:0000256" key="1">
    <source>
        <dbReference type="ARBA" id="ARBA00022448"/>
    </source>
</evidence>
<accession>A0AAV9X2I1</accession>
<evidence type="ECO:0000313" key="8">
    <source>
        <dbReference type="Proteomes" id="UP001365542"/>
    </source>
</evidence>
<gene>
    <name evidence="7" type="primary">VPS41</name>
    <name evidence="7" type="ORF">TWF694_002539</name>
</gene>
<dbReference type="Gene3D" id="1.25.40.10">
    <property type="entry name" value="Tetratricopeptide repeat domain"/>
    <property type="match status" value="1"/>
</dbReference>
<dbReference type="InterPro" id="IPR056939">
    <property type="entry name" value="Znf_RING_Vps8"/>
</dbReference>
<feature type="compositionally biased region" description="Acidic residues" evidence="4">
    <location>
        <begin position="688"/>
        <end position="703"/>
    </location>
</feature>
<dbReference type="Pfam" id="PF23412">
    <property type="entry name" value="zf_RING_Vps8"/>
    <property type="match status" value="1"/>
</dbReference>
<dbReference type="SMART" id="SM00299">
    <property type="entry name" value="CLH"/>
    <property type="match status" value="1"/>
</dbReference>
<dbReference type="Gene3D" id="2.130.10.10">
    <property type="entry name" value="YVTN repeat-like/Quinoprotein amine dehydrogenase"/>
    <property type="match status" value="1"/>
</dbReference>
<keyword evidence="2" id="KW-0653">Protein transport</keyword>
<dbReference type="SUPFAM" id="SSF57850">
    <property type="entry name" value="RING/U-box"/>
    <property type="match status" value="1"/>
</dbReference>
<dbReference type="GO" id="GO:0009267">
    <property type="term" value="P:cellular response to starvation"/>
    <property type="evidence" value="ECO:0007669"/>
    <property type="project" value="TreeGrafter"/>
</dbReference>
<dbReference type="EMBL" id="JAVHJO010000011">
    <property type="protein sequence ID" value="KAK6533602.1"/>
    <property type="molecule type" value="Genomic_DNA"/>
</dbReference>
<feature type="compositionally biased region" description="Basic and acidic residues" evidence="4">
    <location>
        <begin position="603"/>
        <end position="612"/>
    </location>
</feature>
<sequence length="1317" mass="146110">MSSPSSPGPLKEEDIPSIPISSAKLKDTADGDTPPKVNEETTAGVVQSHHGPETGQEASVEPHAEEAEGSSADAAGEEIGEEEEEEEEDEEPKLKYVRLTSSMGNVYRNGDATSTAIVAGDKLIIGTHNGNVHILSLPSLHPLRVYHAHTASVTSVSVSPPIPPPSSLYWQDPSATSVHTSSIHIATSSLDGYTCITHLQDSKDVSKTNFSRPVSAIALSPTFKHDRLFLSGGRAGNLIVSRANPNTNTAASLGTSAGSWLPWGGGSKDTVLHSGEGPISVISWSRVSPRFVAWANESGIKIMRSHIVTFRGERIERAGEWRKISAIERPEEVPEEMAASWKVRMEWIDLDTLEKRAEEIENEEGKGKGHLVKKKVIGQKVVRGGGKERLLVGWGPVIWVIDVYGGDGFIIQPAPASKGKSPIEPNNDKGWGWADIVHVVQTDCTVAGLTLYNPSQVLFLAYLAAEKPKETEESEEPSTTSSLAPRRRLAHRANALAPEIRIVDLITASEISADSLLMSRYETLSVNDYHLSFLPPTSQTVKPRDGAAAVPNIPSPAKPGEAGEGAAGAGGSLWSAGLNATTLFSSGASILSRSDSFSTERAASSKKDEDTPRSSLKGLFLKAKPKSPMEGREDVPGWKIYISSPYDCVFATERGKRDRLNWLLDRHRFPEAWNLVDKFPDIISDSAIADDTEEEENDTDDMSITEHNKNLYSAPVKEKRRIGELWLAELVRDEKWEEAAEVSEKVLDTSPRWENWIEIFLKAGKVREITPHVPIKLLHPPIKVGLYKFILDKYLEEDWAMFEALIQTWPGELYDNNEIAKAVEKKLKDRGEVGLKKGSVGWRRMHNCLAILYTRTAKHTEALMEYIMLKDAEEAIRLAKEYNILSSAIRGHVAAWLWLGVDDRMLKTASKEQLEEATKENVQLLVHEGWDHEGTGISLQEVVQELQKEDEPLLLFFYLKDLWAKDKQAAFTGIGIRGRLQPLGDLMVASFAEYDRRALMEFLQTSEDYDFEKAVKICEKRKYIDELVYLYSLTGQTKRALFLIINEKKDVAAAIDFAKSRDDPELWNDLLEYGMDKPSFILGLLENVGTSLNPIELIKRIPNGLEVPGLKEGLTKILREHEIQWSLSAGVARCLTGEVNVGMEKLRTWRRRGVKFDVKAVEAAMVSNIDAAGEKVKEKEGQKTTSVGSSGCGICKKDFRQREEETLVAFACGHVFHLRCLLKKQKWLNKHPRARQYGYKSDDESEEELEVEEEEEEADDVEKLIFKGDRAMADAAYDQPDYGGGTLMSVAEKVTRAALIRQKIDTGCPLEVKPMAL</sequence>
<feature type="domain" description="Vps41 beta-propeller" evidence="5">
    <location>
        <begin position="387"/>
        <end position="534"/>
    </location>
</feature>
<dbReference type="GO" id="GO:0016236">
    <property type="term" value="P:macroautophagy"/>
    <property type="evidence" value="ECO:0007669"/>
    <property type="project" value="TreeGrafter"/>
</dbReference>
<dbReference type="Pfam" id="PF23411">
    <property type="entry name" value="Beta-prop_Vps41"/>
    <property type="match status" value="2"/>
</dbReference>
<dbReference type="InterPro" id="IPR015943">
    <property type="entry name" value="WD40/YVTN_repeat-like_dom_sf"/>
</dbReference>
<feature type="region of interest" description="Disordered" evidence="4">
    <location>
        <begin position="687"/>
        <end position="707"/>
    </location>
</feature>
<name>A0AAV9X2I1_9PEZI</name>
<evidence type="ECO:0000313" key="7">
    <source>
        <dbReference type="EMBL" id="KAK6533602.1"/>
    </source>
</evidence>
<reference evidence="7 8" key="1">
    <citation type="submission" date="2019-10" db="EMBL/GenBank/DDBJ databases">
        <authorList>
            <person name="Palmer J.M."/>
        </authorList>
    </citation>
    <scope>NUCLEOTIDE SEQUENCE [LARGE SCALE GENOMIC DNA]</scope>
    <source>
        <strain evidence="7 8">TWF694</strain>
    </source>
</reference>
<dbReference type="PANTHER" id="PTHR12616:SF1">
    <property type="entry name" value="VACUOLAR PROTEIN SORTING-ASSOCIATED PROTEIN 41 HOMOLOG"/>
    <property type="match status" value="1"/>
</dbReference>
<dbReference type="InterPro" id="IPR045111">
    <property type="entry name" value="Vps41/Vps8"/>
</dbReference>
<dbReference type="GO" id="GO:0034058">
    <property type="term" value="P:endosomal vesicle fusion"/>
    <property type="evidence" value="ECO:0007669"/>
    <property type="project" value="TreeGrafter"/>
</dbReference>
<dbReference type="InterPro" id="IPR011990">
    <property type="entry name" value="TPR-like_helical_dom_sf"/>
</dbReference>
<dbReference type="SUPFAM" id="SSF48371">
    <property type="entry name" value="ARM repeat"/>
    <property type="match status" value="1"/>
</dbReference>
<dbReference type="PROSITE" id="PS50236">
    <property type="entry name" value="CHCR"/>
    <property type="match status" value="1"/>
</dbReference>
<feature type="domain" description="Vps8 RING finger" evidence="6">
    <location>
        <begin position="1192"/>
        <end position="1230"/>
    </location>
</feature>
<feature type="region of interest" description="Disordered" evidence="4">
    <location>
        <begin position="599"/>
        <end position="618"/>
    </location>
</feature>
<evidence type="ECO:0000259" key="6">
    <source>
        <dbReference type="Pfam" id="PF23412"/>
    </source>
</evidence>
<evidence type="ECO:0000256" key="4">
    <source>
        <dbReference type="SAM" id="MobiDB-lite"/>
    </source>
</evidence>
<dbReference type="Gene3D" id="3.30.40.10">
    <property type="entry name" value="Zinc/RING finger domain, C3HC4 (zinc finger)"/>
    <property type="match status" value="1"/>
</dbReference>
<evidence type="ECO:0000256" key="2">
    <source>
        <dbReference type="ARBA" id="ARBA00022927"/>
    </source>
</evidence>
<protein>
    <submittedName>
        <fullName evidence="7">Vacuolar protein sorting-associated protein 41</fullName>
    </submittedName>
</protein>
<dbReference type="InterPro" id="IPR013083">
    <property type="entry name" value="Znf_RING/FYVE/PHD"/>
</dbReference>
<feature type="repeat" description="CHCR" evidence="3">
    <location>
        <begin position="930"/>
        <end position="1083"/>
    </location>
</feature>
<dbReference type="GO" id="GO:0006623">
    <property type="term" value="P:protein targeting to vacuole"/>
    <property type="evidence" value="ECO:0007669"/>
    <property type="project" value="InterPro"/>
</dbReference>
<dbReference type="InterPro" id="IPR000547">
    <property type="entry name" value="Clathrin_H-chain/VPS_repeat"/>
</dbReference>
<dbReference type="Proteomes" id="UP001365542">
    <property type="component" value="Unassembled WGS sequence"/>
</dbReference>
<comment type="caution">
    <text evidence="7">The sequence shown here is derived from an EMBL/GenBank/DDBJ whole genome shotgun (WGS) entry which is preliminary data.</text>
</comment>
<evidence type="ECO:0000259" key="5">
    <source>
        <dbReference type="Pfam" id="PF23411"/>
    </source>
</evidence>
<dbReference type="GO" id="GO:0030897">
    <property type="term" value="C:HOPS complex"/>
    <property type="evidence" value="ECO:0007669"/>
    <property type="project" value="TreeGrafter"/>
</dbReference>
<proteinExistence type="predicted"/>
<dbReference type="SUPFAM" id="SSF50978">
    <property type="entry name" value="WD40 repeat-like"/>
    <property type="match status" value="1"/>
</dbReference>
<evidence type="ECO:0000256" key="3">
    <source>
        <dbReference type="PROSITE-ProRule" id="PRU01006"/>
    </source>
</evidence>
<dbReference type="Pfam" id="PF23556">
    <property type="entry name" value="TPR_Vps41"/>
    <property type="match status" value="1"/>
</dbReference>
<dbReference type="GO" id="GO:0005770">
    <property type="term" value="C:late endosome"/>
    <property type="evidence" value="ECO:0007669"/>
    <property type="project" value="TreeGrafter"/>
</dbReference>
<feature type="region of interest" description="Disordered" evidence="4">
    <location>
        <begin position="1"/>
        <end position="94"/>
    </location>
</feature>
<dbReference type="InterPro" id="IPR016024">
    <property type="entry name" value="ARM-type_fold"/>
</dbReference>
<keyword evidence="1" id="KW-0813">Transport</keyword>